<dbReference type="RefSeq" id="WP_259087216.1">
    <property type="nucleotide sequence ID" value="NZ_BAAAZC010000019.1"/>
</dbReference>
<comment type="caution">
    <text evidence="5">The sequence shown here is derived from an EMBL/GenBank/DDBJ whole genome shotgun (WGS) entry which is preliminary data.</text>
</comment>
<dbReference type="InterPro" id="IPR000835">
    <property type="entry name" value="HTH_MarR-typ"/>
</dbReference>
<evidence type="ECO:0000256" key="2">
    <source>
        <dbReference type="ARBA" id="ARBA00023125"/>
    </source>
</evidence>
<dbReference type="Pfam" id="PF01047">
    <property type="entry name" value="MarR"/>
    <property type="match status" value="1"/>
</dbReference>
<name>A0ABP7Q5W7_9SPHI</name>
<dbReference type="Gene3D" id="1.10.10.10">
    <property type="entry name" value="Winged helix-like DNA-binding domain superfamily/Winged helix DNA-binding domain"/>
    <property type="match status" value="1"/>
</dbReference>
<keyword evidence="1" id="KW-0805">Transcription regulation</keyword>
<reference evidence="6" key="1">
    <citation type="journal article" date="2019" name="Int. J. Syst. Evol. Microbiol.">
        <title>The Global Catalogue of Microorganisms (GCM) 10K type strain sequencing project: providing services to taxonomists for standard genome sequencing and annotation.</title>
        <authorList>
            <consortium name="The Broad Institute Genomics Platform"/>
            <consortium name="The Broad Institute Genome Sequencing Center for Infectious Disease"/>
            <person name="Wu L."/>
            <person name="Ma J."/>
        </authorList>
    </citation>
    <scope>NUCLEOTIDE SEQUENCE [LARGE SCALE GENOMIC DNA]</scope>
    <source>
        <strain evidence="6">JCM 16601</strain>
    </source>
</reference>
<dbReference type="PANTHER" id="PTHR42756:SF1">
    <property type="entry name" value="TRANSCRIPTIONAL REPRESSOR OF EMRAB OPERON"/>
    <property type="match status" value="1"/>
</dbReference>
<organism evidence="5 6">
    <name type="scientific">Mucilaginibacter dorajii</name>
    <dbReference type="NCBI Taxonomy" id="692994"/>
    <lineage>
        <taxon>Bacteria</taxon>
        <taxon>Pseudomonadati</taxon>
        <taxon>Bacteroidota</taxon>
        <taxon>Sphingobacteriia</taxon>
        <taxon>Sphingobacteriales</taxon>
        <taxon>Sphingobacteriaceae</taxon>
        <taxon>Mucilaginibacter</taxon>
    </lineage>
</organism>
<dbReference type="PANTHER" id="PTHR42756">
    <property type="entry name" value="TRANSCRIPTIONAL REGULATOR, MARR"/>
    <property type="match status" value="1"/>
</dbReference>
<dbReference type="InterPro" id="IPR036388">
    <property type="entry name" value="WH-like_DNA-bd_sf"/>
</dbReference>
<dbReference type="SMART" id="SM00347">
    <property type="entry name" value="HTH_MARR"/>
    <property type="match status" value="1"/>
</dbReference>
<protein>
    <recommendedName>
        <fullName evidence="4">HTH marR-type domain-containing protein</fullName>
    </recommendedName>
</protein>
<dbReference type="SUPFAM" id="SSF46785">
    <property type="entry name" value="Winged helix' DNA-binding domain"/>
    <property type="match status" value="1"/>
</dbReference>
<evidence type="ECO:0000256" key="1">
    <source>
        <dbReference type="ARBA" id="ARBA00023015"/>
    </source>
</evidence>
<evidence type="ECO:0000259" key="4">
    <source>
        <dbReference type="PROSITE" id="PS50995"/>
    </source>
</evidence>
<feature type="domain" description="HTH marR-type" evidence="4">
    <location>
        <begin position="1"/>
        <end position="137"/>
    </location>
</feature>
<sequence length="143" mass="16561">MMKNTELLSQNLRLINYFYTRNLSRELSSLKVNHHFEVLLTLAKQKKPITQNQLAELLHIDKSRVAHIIFSMEENEVVMVKTNPADRRQHLISLSPNALKSIPYIEKKVKEVNEMANTGISEEKLSVFVEVAEAMMQNLTKKK</sequence>
<keyword evidence="6" id="KW-1185">Reference proteome</keyword>
<keyword evidence="2" id="KW-0238">DNA-binding</keyword>
<dbReference type="InterPro" id="IPR036390">
    <property type="entry name" value="WH_DNA-bd_sf"/>
</dbReference>
<evidence type="ECO:0000313" key="6">
    <source>
        <dbReference type="Proteomes" id="UP001500742"/>
    </source>
</evidence>
<keyword evidence="3" id="KW-0804">Transcription</keyword>
<gene>
    <name evidence="5" type="ORF">GCM10022210_29540</name>
</gene>
<dbReference type="EMBL" id="BAAAZC010000019">
    <property type="protein sequence ID" value="GAA3976800.1"/>
    <property type="molecule type" value="Genomic_DNA"/>
</dbReference>
<dbReference type="PROSITE" id="PS50995">
    <property type="entry name" value="HTH_MARR_2"/>
    <property type="match status" value="1"/>
</dbReference>
<evidence type="ECO:0000313" key="5">
    <source>
        <dbReference type="EMBL" id="GAA3976800.1"/>
    </source>
</evidence>
<accession>A0ABP7Q5W7</accession>
<evidence type="ECO:0000256" key="3">
    <source>
        <dbReference type="ARBA" id="ARBA00023163"/>
    </source>
</evidence>
<proteinExistence type="predicted"/>
<dbReference type="Proteomes" id="UP001500742">
    <property type="component" value="Unassembled WGS sequence"/>
</dbReference>